<organism evidence="1 2">
    <name type="scientific">Protopolystoma xenopodis</name>
    <dbReference type="NCBI Taxonomy" id="117903"/>
    <lineage>
        <taxon>Eukaryota</taxon>
        <taxon>Metazoa</taxon>
        <taxon>Spiralia</taxon>
        <taxon>Lophotrochozoa</taxon>
        <taxon>Platyhelminthes</taxon>
        <taxon>Monogenea</taxon>
        <taxon>Polyopisthocotylea</taxon>
        <taxon>Polystomatidea</taxon>
        <taxon>Polystomatidae</taxon>
        <taxon>Protopolystoma</taxon>
    </lineage>
</organism>
<reference evidence="1" key="1">
    <citation type="submission" date="2018-11" db="EMBL/GenBank/DDBJ databases">
        <authorList>
            <consortium name="Pathogen Informatics"/>
        </authorList>
    </citation>
    <scope>NUCLEOTIDE SEQUENCE</scope>
</reference>
<protein>
    <submittedName>
        <fullName evidence="1">Uncharacterized protein</fullName>
    </submittedName>
</protein>
<proteinExistence type="predicted"/>
<evidence type="ECO:0000313" key="2">
    <source>
        <dbReference type="Proteomes" id="UP000784294"/>
    </source>
</evidence>
<dbReference type="EMBL" id="CAAALY010052248">
    <property type="protein sequence ID" value="VEL21626.1"/>
    <property type="molecule type" value="Genomic_DNA"/>
</dbReference>
<comment type="caution">
    <text evidence="1">The sequence shown here is derived from an EMBL/GenBank/DDBJ whole genome shotgun (WGS) entry which is preliminary data.</text>
</comment>
<accession>A0A3S5AE37</accession>
<dbReference type="Proteomes" id="UP000784294">
    <property type="component" value="Unassembled WGS sequence"/>
</dbReference>
<keyword evidence="2" id="KW-1185">Reference proteome</keyword>
<dbReference type="AlphaFoldDB" id="A0A3S5AE37"/>
<sequence>MSLSDWNIPPDRSILLPRNPIMGKFVSPSGPLLSPSTGANALSNRCDNITGVGSIAGSGNGGGGIEILHGRVYSAQTGGVRPQHNDFSLVTSPHAAVAFAGNHCILGELDKFL</sequence>
<evidence type="ECO:0000313" key="1">
    <source>
        <dbReference type="EMBL" id="VEL21626.1"/>
    </source>
</evidence>
<gene>
    <name evidence="1" type="ORF">PXEA_LOCUS15066</name>
</gene>
<name>A0A3S5AE37_9PLAT</name>